<dbReference type="Gene3D" id="2.30.60.10">
    <property type="entry name" value="Cyanovirin-N"/>
    <property type="match status" value="1"/>
</dbReference>
<organism evidence="3 4">
    <name type="scientific">Zasmidium cellare ATCC 36951</name>
    <dbReference type="NCBI Taxonomy" id="1080233"/>
    <lineage>
        <taxon>Eukaryota</taxon>
        <taxon>Fungi</taxon>
        <taxon>Dikarya</taxon>
        <taxon>Ascomycota</taxon>
        <taxon>Pezizomycotina</taxon>
        <taxon>Dothideomycetes</taxon>
        <taxon>Dothideomycetidae</taxon>
        <taxon>Mycosphaerellales</taxon>
        <taxon>Mycosphaerellaceae</taxon>
        <taxon>Zasmidium</taxon>
    </lineage>
</organism>
<dbReference type="PANTHER" id="PTHR37014:SF10">
    <property type="entry name" value="RICH PROTEIN MS8, PUTATIVE (AFU_ORTHOLOGUE AFUA_7G05650)-RELATED"/>
    <property type="match status" value="1"/>
</dbReference>
<feature type="domain" description="Cyanovirin-N" evidence="2">
    <location>
        <begin position="251"/>
        <end position="353"/>
    </location>
</feature>
<dbReference type="Proteomes" id="UP000799537">
    <property type="component" value="Unassembled WGS sequence"/>
</dbReference>
<feature type="compositionally biased region" description="Gly residues" evidence="1">
    <location>
        <begin position="18"/>
        <end position="28"/>
    </location>
</feature>
<name>A0A6A6D3U3_ZASCE</name>
<sequence length="354" mass="37674">MTKNPPEGQYGYPQQGQYGQGQYGGQYGGQQPYGNYNSGEGSYGNYQQPQQGYGGQQGSAHSYYGSNDEPYQQYPQDGPPHQPPQGYYQGGPAAPYPPQQHGYSQPDQYGGGPPQYGQEYPPAQHYAHQQGSGGDVDAFRSHFDQPHGPGQYGGPPPPGAPPGSDADRGIMGALAGGAAGAYGGHKMGHGIIGGLGGAVAGSMLEDTVKKHHKKDKKHKDKQHRRGSSSSSSSSSSSDSDHKKHGGAPAGNFFASCRQGSVHLEGRSTLVAEAANTHGHHHRSEIDLNDCFTNTNGRLHWARGGNFAASARNIRLADHGRVIEAELGDGRGGWQHNAVYLDERITNEDGRLMMI</sequence>
<keyword evidence="4" id="KW-1185">Reference proteome</keyword>
<dbReference type="SMART" id="SM01111">
    <property type="entry name" value="CVNH"/>
    <property type="match status" value="1"/>
</dbReference>
<evidence type="ECO:0000313" key="4">
    <source>
        <dbReference type="Proteomes" id="UP000799537"/>
    </source>
</evidence>
<dbReference type="OrthoDB" id="2107166at2759"/>
<dbReference type="EMBL" id="ML993579">
    <property type="protein sequence ID" value="KAF2173783.1"/>
    <property type="molecule type" value="Genomic_DNA"/>
</dbReference>
<dbReference type="AlphaFoldDB" id="A0A6A6D3U3"/>
<evidence type="ECO:0000313" key="3">
    <source>
        <dbReference type="EMBL" id="KAF2173783.1"/>
    </source>
</evidence>
<feature type="compositionally biased region" description="Low complexity" evidence="1">
    <location>
        <begin position="84"/>
        <end position="108"/>
    </location>
</feature>
<evidence type="ECO:0000256" key="1">
    <source>
        <dbReference type="SAM" id="MobiDB-lite"/>
    </source>
</evidence>
<dbReference type="PANTHER" id="PTHR37014">
    <property type="entry name" value="EXPRESSION LETHALITY PROTEIN HEL10, PUTATIVE (AFU_ORTHOLOGUE AFUA_1G06580)-RELATED"/>
    <property type="match status" value="1"/>
</dbReference>
<feature type="compositionally biased region" description="Basic residues" evidence="1">
    <location>
        <begin position="209"/>
        <end position="226"/>
    </location>
</feature>
<accession>A0A6A6D3U3</accession>
<protein>
    <recommendedName>
        <fullName evidence="2">Cyanovirin-N domain-containing protein</fullName>
    </recommendedName>
</protein>
<dbReference type="GO" id="GO:0019867">
    <property type="term" value="C:outer membrane"/>
    <property type="evidence" value="ECO:0007669"/>
    <property type="project" value="InterPro"/>
</dbReference>
<dbReference type="Pfam" id="PF08881">
    <property type="entry name" value="CVNH"/>
    <property type="match status" value="1"/>
</dbReference>
<feature type="compositionally biased region" description="Low complexity" evidence="1">
    <location>
        <begin position="58"/>
        <end position="76"/>
    </location>
</feature>
<feature type="compositionally biased region" description="Low complexity" evidence="1">
    <location>
        <begin position="8"/>
        <end position="17"/>
    </location>
</feature>
<gene>
    <name evidence="3" type="ORF">M409DRAFT_16055</name>
</gene>
<dbReference type="InterPro" id="IPR011058">
    <property type="entry name" value="Cyanovirin-N"/>
</dbReference>
<proteinExistence type="predicted"/>
<dbReference type="InterPro" id="IPR036673">
    <property type="entry name" value="Cyanovirin-N_sf"/>
</dbReference>
<reference evidence="3" key="1">
    <citation type="journal article" date="2020" name="Stud. Mycol.">
        <title>101 Dothideomycetes genomes: a test case for predicting lifestyles and emergence of pathogens.</title>
        <authorList>
            <person name="Haridas S."/>
            <person name="Albert R."/>
            <person name="Binder M."/>
            <person name="Bloem J."/>
            <person name="Labutti K."/>
            <person name="Salamov A."/>
            <person name="Andreopoulos B."/>
            <person name="Baker S."/>
            <person name="Barry K."/>
            <person name="Bills G."/>
            <person name="Bluhm B."/>
            <person name="Cannon C."/>
            <person name="Castanera R."/>
            <person name="Culley D."/>
            <person name="Daum C."/>
            <person name="Ezra D."/>
            <person name="Gonzalez J."/>
            <person name="Henrissat B."/>
            <person name="Kuo A."/>
            <person name="Liang C."/>
            <person name="Lipzen A."/>
            <person name="Lutzoni F."/>
            <person name="Magnuson J."/>
            <person name="Mondo S."/>
            <person name="Nolan M."/>
            <person name="Ohm R."/>
            <person name="Pangilinan J."/>
            <person name="Park H.-J."/>
            <person name="Ramirez L."/>
            <person name="Alfaro M."/>
            <person name="Sun H."/>
            <person name="Tritt A."/>
            <person name="Yoshinaga Y."/>
            <person name="Zwiers L.-H."/>
            <person name="Turgeon B."/>
            <person name="Goodwin S."/>
            <person name="Spatafora J."/>
            <person name="Crous P."/>
            <person name="Grigoriev I."/>
        </authorList>
    </citation>
    <scope>NUCLEOTIDE SEQUENCE</scope>
    <source>
        <strain evidence="3">ATCC 36951</strain>
    </source>
</reference>
<evidence type="ECO:0000259" key="2">
    <source>
        <dbReference type="SMART" id="SM01111"/>
    </source>
</evidence>
<feature type="region of interest" description="Disordered" evidence="1">
    <location>
        <begin position="207"/>
        <end position="251"/>
    </location>
</feature>
<dbReference type="GeneID" id="54556745"/>
<dbReference type="InterPro" id="IPR008816">
    <property type="entry name" value="Gly_zipper_2TM_dom"/>
</dbReference>
<dbReference type="Pfam" id="PF05433">
    <property type="entry name" value="Rick_17kDa_Anti"/>
    <property type="match status" value="1"/>
</dbReference>
<dbReference type="RefSeq" id="XP_033674672.1">
    <property type="nucleotide sequence ID" value="XM_033803473.1"/>
</dbReference>
<feature type="region of interest" description="Disordered" evidence="1">
    <location>
        <begin position="1"/>
        <end position="171"/>
    </location>
</feature>
<feature type="compositionally biased region" description="Low complexity" evidence="1">
    <location>
        <begin position="29"/>
        <end position="51"/>
    </location>
</feature>
<feature type="compositionally biased region" description="Low complexity" evidence="1">
    <location>
        <begin position="227"/>
        <end position="237"/>
    </location>
</feature>
<feature type="compositionally biased region" description="Low complexity" evidence="1">
    <location>
        <begin position="115"/>
        <end position="124"/>
    </location>
</feature>
<dbReference type="SUPFAM" id="SSF51322">
    <property type="entry name" value="Cyanovirin-N"/>
    <property type="match status" value="1"/>
</dbReference>